<dbReference type="InterPro" id="IPR003660">
    <property type="entry name" value="HAMP_dom"/>
</dbReference>
<feature type="domain" description="GGDEF" evidence="6">
    <location>
        <begin position="382"/>
        <end position="518"/>
    </location>
</feature>
<dbReference type="Proteomes" id="UP000308530">
    <property type="component" value="Chromosome"/>
</dbReference>
<dbReference type="InterPro" id="IPR000160">
    <property type="entry name" value="GGDEF_dom"/>
</dbReference>
<feature type="domain" description="HAMP" evidence="5">
    <location>
        <begin position="169"/>
        <end position="221"/>
    </location>
</feature>
<dbReference type="PROSITE" id="PS50112">
    <property type="entry name" value="PAS"/>
    <property type="match status" value="1"/>
</dbReference>
<evidence type="ECO:0000313" key="8">
    <source>
        <dbReference type="Proteomes" id="UP000308530"/>
    </source>
</evidence>
<dbReference type="InterPro" id="IPR035919">
    <property type="entry name" value="EAL_sf"/>
</dbReference>
<organism evidence="7 8">
    <name type="scientific">Peteryoungia desertarenae</name>
    <dbReference type="NCBI Taxonomy" id="1813451"/>
    <lineage>
        <taxon>Bacteria</taxon>
        <taxon>Pseudomonadati</taxon>
        <taxon>Pseudomonadota</taxon>
        <taxon>Alphaproteobacteria</taxon>
        <taxon>Hyphomicrobiales</taxon>
        <taxon>Rhizobiaceae</taxon>
        <taxon>Peteryoungia</taxon>
    </lineage>
</organism>
<dbReference type="InterPro" id="IPR000014">
    <property type="entry name" value="PAS"/>
</dbReference>
<evidence type="ECO:0000259" key="3">
    <source>
        <dbReference type="PROSITE" id="PS50112"/>
    </source>
</evidence>
<dbReference type="Gene3D" id="3.20.20.450">
    <property type="entry name" value="EAL domain"/>
    <property type="match status" value="1"/>
</dbReference>
<feature type="transmembrane region" description="Helical" evidence="2">
    <location>
        <begin position="146"/>
        <end position="166"/>
    </location>
</feature>
<feature type="domain" description="EAL" evidence="4">
    <location>
        <begin position="527"/>
        <end position="786"/>
    </location>
</feature>
<dbReference type="CDD" id="cd06225">
    <property type="entry name" value="HAMP"/>
    <property type="match status" value="1"/>
</dbReference>
<dbReference type="CDD" id="cd00130">
    <property type="entry name" value="PAS"/>
    <property type="match status" value="1"/>
</dbReference>
<dbReference type="PROSITE" id="PS50885">
    <property type="entry name" value="HAMP"/>
    <property type="match status" value="1"/>
</dbReference>
<dbReference type="Gene3D" id="3.30.70.270">
    <property type="match status" value="1"/>
</dbReference>
<dbReference type="PANTHER" id="PTHR44757:SF2">
    <property type="entry name" value="BIOFILM ARCHITECTURE MAINTENANCE PROTEIN MBAA"/>
    <property type="match status" value="1"/>
</dbReference>
<gene>
    <name evidence="7" type="ORF">FE840_016200</name>
</gene>
<dbReference type="InterPro" id="IPR052155">
    <property type="entry name" value="Biofilm_reg_signaling"/>
</dbReference>
<keyword evidence="2" id="KW-0472">Membrane</keyword>
<dbReference type="Gene3D" id="6.10.340.10">
    <property type="match status" value="1"/>
</dbReference>
<dbReference type="InterPro" id="IPR001633">
    <property type="entry name" value="EAL_dom"/>
</dbReference>
<keyword evidence="2" id="KW-1133">Transmembrane helix</keyword>
<accession>A0ABX6QR41</accession>
<feature type="transmembrane region" description="Helical" evidence="2">
    <location>
        <begin position="12"/>
        <end position="32"/>
    </location>
</feature>
<dbReference type="Gene3D" id="3.30.450.20">
    <property type="entry name" value="PAS domain"/>
    <property type="match status" value="1"/>
</dbReference>
<dbReference type="CDD" id="cd01949">
    <property type="entry name" value="GGDEF"/>
    <property type="match status" value="1"/>
</dbReference>
<dbReference type="SUPFAM" id="SSF55073">
    <property type="entry name" value="Nucleotide cyclase"/>
    <property type="match status" value="1"/>
</dbReference>
<protein>
    <submittedName>
        <fullName evidence="7">EAL domain-containing protein</fullName>
    </submittedName>
</protein>
<dbReference type="InterPro" id="IPR029787">
    <property type="entry name" value="Nucleotide_cyclase"/>
</dbReference>
<dbReference type="InterPro" id="IPR043128">
    <property type="entry name" value="Rev_trsase/Diguanyl_cyclase"/>
</dbReference>
<evidence type="ECO:0000259" key="6">
    <source>
        <dbReference type="PROSITE" id="PS50887"/>
    </source>
</evidence>
<evidence type="ECO:0000256" key="1">
    <source>
        <dbReference type="SAM" id="Coils"/>
    </source>
</evidence>
<evidence type="ECO:0000313" key="7">
    <source>
        <dbReference type="EMBL" id="QLF70963.1"/>
    </source>
</evidence>
<evidence type="ECO:0000259" key="5">
    <source>
        <dbReference type="PROSITE" id="PS50885"/>
    </source>
</evidence>
<feature type="coiled-coil region" evidence="1">
    <location>
        <begin position="202"/>
        <end position="229"/>
    </location>
</feature>
<keyword evidence="1" id="KW-0175">Coiled coil</keyword>
<keyword evidence="2" id="KW-0812">Transmembrane</keyword>
<evidence type="ECO:0000259" key="4">
    <source>
        <dbReference type="PROSITE" id="PS50883"/>
    </source>
</evidence>
<dbReference type="SUPFAM" id="SSF141868">
    <property type="entry name" value="EAL domain-like"/>
    <property type="match status" value="1"/>
</dbReference>
<dbReference type="SUPFAM" id="SSF55785">
    <property type="entry name" value="PYP-like sensor domain (PAS domain)"/>
    <property type="match status" value="1"/>
</dbReference>
<sequence length="794" mass="88110">MTRSVEGRFLSIVATTIFILVVPLFGLFLYLASESASRELQQNLDVLLAANAQALAKPLWDFDRESVEQISATIVSSDKVERVQVADASGGIQVSMPPQHKWPGGRIETLTRDIIYEALDGPKQVGKITIHYKPIDLLSSLRRSEAILTGIFAMAVIGLVAAAVIGNRLMVIKPLLRLTGAIEATRRLGSRHHVDWESNDEIGRLARSFNAMQSQLEKEERELKHAHRRATDIYNLTPAMLFSLDDEDQITGVSDYWLVATGYARSDVIGRRFSDLVPDESRSAYLDQKLARNTLGVVELTTRFVCADGEIMDILIAEAGKLEYTGKNGLSLSVMTDVTALKRSEERNLRQAITDHLTGLMNRQGFESALDTQIRTADASDGELACLFIDLDRFKWINDNLGHEIGDAVLCRFVEHLRPHLTPDMTAARLGGDEFAIILRTADRGAAEKAAVELGETICSFFVEPMSVRGATVRLSASIGIALYPEHATSAAELLQKSDMAMYRKKRDGKNGAQVYHPSFEDGTRERAAIEHDIELGLSNDWFDAYFQPIIQMKTGRIVGYEALLRLLHPERGVIPPGRLISIAEETGAIDRVGTRMLEKALENFVRLSEASGNSDTYLAINLSPLQFEPALPMKLTAMTNRYGIAPGRIVIEITEATLLHDNPQIRTILDSFNRHGYRIALDDFGTGYSSLSYLNRFPVDIVKIDQSFVRAMCDDETELNEKSRMLVEGITAISHKMACTVVAEGIETEEQWALLKSFGVDNGQGYLFARPQSVATLIAEQRAKPEPRQRSVA</sequence>
<dbReference type="SMART" id="SM00091">
    <property type="entry name" value="PAS"/>
    <property type="match status" value="1"/>
</dbReference>
<proteinExistence type="predicted"/>
<dbReference type="NCBIfam" id="TIGR00254">
    <property type="entry name" value="GGDEF"/>
    <property type="match status" value="1"/>
</dbReference>
<keyword evidence="8" id="KW-1185">Reference proteome</keyword>
<feature type="domain" description="PAS" evidence="3">
    <location>
        <begin position="226"/>
        <end position="283"/>
    </location>
</feature>
<dbReference type="PANTHER" id="PTHR44757">
    <property type="entry name" value="DIGUANYLATE CYCLASE DGCP"/>
    <property type="match status" value="1"/>
</dbReference>
<dbReference type="SUPFAM" id="SSF158472">
    <property type="entry name" value="HAMP domain-like"/>
    <property type="match status" value="1"/>
</dbReference>
<dbReference type="EMBL" id="CP058350">
    <property type="protein sequence ID" value="QLF70963.1"/>
    <property type="molecule type" value="Genomic_DNA"/>
</dbReference>
<dbReference type="SMART" id="SM00267">
    <property type="entry name" value="GGDEF"/>
    <property type="match status" value="1"/>
</dbReference>
<dbReference type="PROSITE" id="PS50887">
    <property type="entry name" value="GGDEF"/>
    <property type="match status" value="1"/>
</dbReference>
<reference evidence="7 8" key="1">
    <citation type="submission" date="2020-06" db="EMBL/GenBank/DDBJ databases">
        <title>Genome sequence of Rhizobium sp strain ADMK78.</title>
        <authorList>
            <person name="Rahi P."/>
        </authorList>
    </citation>
    <scope>NUCLEOTIDE SEQUENCE [LARGE SCALE GENOMIC DNA]</scope>
    <source>
        <strain evidence="7 8">ADMK78</strain>
    </source>
</reference>
<dbReference type="CDD" id="cd01948">
    <property type="entry name" value="EAL"/>
    <property type="match status" value="1"/>
</dbReference>
<dbReference type="RefSeq" id="WP_138286572.1">
    <property type="nucleotide sequence ID" value="NZ_CP058350.1"/>
</dbReference>
<dbReference type="Pfam" id="PF13426">
    <property type="entry name" value="PAS_9"/>
    <property type="match status" value="1"/>
</dbReference>
<dbReference type="Pfam" id="PF00990">
    <property type="entry name" value="GGDEF"/>
    <property type="match status" value="1"/>
</dbReference>
<dbReference type="SMART" id="SM00052">
    <property type="entry name" value="EAL"/>
    <property type="match status" value="1"/>
</dbReference>
<dbReference type="NCBIfam" id="TIGR00229">
    <property type="entry name" value="sensory_box"/>
    <property type="match status" value="1"/>
</dbReference>
<name>A0ABX6QR41_9HYPH</name>
<dbReference type="PROSITE" id="PS50883">
    <property type="entry name" value="EAL"/>
    <property type="match status" value="1"/>
</dbReference>
<evidence type="ECO:0000256" key="2">
    <source>
        <dbReference type="SAM" id="Phobius"/>
    </source>
</evidence>
<dbReference type="SMART" id="SM00304">
    <property type="entry name" value="HAMP"/>
    <property type="match status" value="1"/>
</dbReference>
<dbReference type="Pfam" id="PF00563">
    <property type="entry name" value="EAL"/>
    <property type="match status" value="1"/>
</dbReference>
<dbReference type="InterPro" id="IPR035965">
    <property type="entry name" value="PAS-like_dom_sf"/>
</dbReference>
<dbReference type="Pfam" id="PF00672">
    <property type="entry name" value="HAMP"/>
    <property type="match status" value="1"/>
</dbReference>